<organism evidence="7 8">
    <name type="scientific">Streptomyces asoensis</name>
    <dbReference type="NCBI Taxonomy" id="249586"/>
    <lineage>
        <taxon>Bacteria</taxon>
        <taxon>Bacillati</taxon>
        <taxon>Actinomycetota</taxon>
        <taxon>Actinomycetes</taxon>
        <taxon>Kitasatosporales</taxon>
        <taxon>Streptomycetaceae</taxon>
        <taxon>Streptomyces</taxon>
    </lineage>
</organism>
<protein>
    <submittedName>
        <fullName evidence="7">UPF0256 protein</fullName>
    </submittedName>
</protein>
<dbReference type="HAMAP" id="MF_01812">
    <property type="entry name" value="Eis"/>
    <property type="match status" value="1"/>
</dbReference>
<gene>
    <name evidence="7" type="ORF">Saso_26030</name>
</gene>
<keyword evidence="2 4" id="KW-0808">Transferase</keyword>
<dbReference type="PANTHER" id="PTHR37817">
    <property type="entry name" value="N-ACETYLTRANSFERASE EIS"/>
    <property type="match status" value="1"/>
</dbReference>
<dbReference type="InterPro" id="IPR016181">
    <property type="entry name" value="Acyl_CoA_acyltransferase"/>
</dbReference>
<dbReference type="InterPro" id="IPR036527">
    <property type="entry name" value="SCP2_sterol-bd_dom_sf"/>
</dbReference>
<sequence>MTGDAAGRSASSAAGRHELRKVREMRESRETRTLLRDEWDEWYDTFLRTFGGVPEPAEERELFRDLTPHDRSLGVWDAGRCVATAGAYDFRLTVPGGASVPAAGVTMVGVSATHRRRGVLTSMMRRQLDDVRAWGEPLAVLTASEPDIYGRFGYAAAAFGLHAEIDTSRVRLSVPPGTDDVRLRYADPVAELDVCEALYARTVPDRPGMLARRPGWERLGLLDPESGRGGASPLQCVLAERDGEVTGYVRFRVRPEWRDSGHNGQVLLQDLTAADPASEAALWRFLFGIDLTTSLKVRGRPVDEAWQYLVSDVRRCELRVRDSLYVRLVDVGAALEARTYQAPVDVVFEVEDAFCPWNAGRWRLSGDTKGAVCGRTSDAADLALSVRELGAVYLGGVGPAPLARAGRVDELRRGALAEAAVGFGAVTAPWLPHGF</sequence>
<evidence type="ECO:0000256" key="1">
    <source>
        <dbReference type="ARBA" id="ARBA00009213"/>
    </source>
</evidence>
<feature type="compositionally biased region" description="Basic and acidic residues" evidence="5">
    <location>
        <begin position="15"/>
        <end position="27"/>
    </location>
</feature>
<dbReference type="PANTHER" id="PTHR37817:SF1">
    <property type="entry name" value="N-ACETYLTRANSFERASE EIS"/>
    <property type="match status" value="1"/>
</dbReference>
<dbReference type="InterPro" id="IPR022902">
    <property type="entry name" value="NAcTrfase_Eis"/>
</dbReference>
<dbReference type="Pfam" id="PF17668">
    <property type="entry name" value="Acetyltransf_17"/>
    <property type="match status" value="1"/>
</dbReference>
<evidence type="ECO:0000313" key="7">
    <source>
        <dbReference type="EMBL" id="GHI60953.1"/>
    </source>
</evidence>
<feature type="active site" description="Proton donor" evidence="4">
    <location>
        <position position="149"/>
    </location>
</feature>
<dbReference type="InterPro" id="IPR000182">
    <property type="entry name" value="GNAT_dom"/>
</dbReference>
<name>A0ABQ3RYL1_9ACTN</name>
<dbReference type="InterPro" id="IPR051554">
    <property type="entry name" value="Acetyltransferase_Eis"/>
</dbReference>
<feature type="domain" description="N-acetyltransferase" evidence="6">
    <location>
        <begin position="29"/>
        <end position="177"/>
    </location>
</feature>
<dbReference type="PROSITE" id="PS51186">
    <property type="entry name" value="GNAT"/>
    <property type="match status" value="1"/>
</dbReference>
<accession>A0ABQ3RYL1</accession>
<dbReference type="SUPFAM" id="SSF55729">
    <property type="entry name" value="Acyl-CoA N-acyltransferases (Nat)"/>
    <property type="match status" value="1"/>
</dbReference>
<evidence type="ECO:0000313" key="8">
    <source>
        <dbReference type="Proteomes" id="UP000649259"/>
    </source>
</evidence>
<feature type="region of interest" description="Disordered" evidence="5">
    <location>
        <begin position="1"/>
        <end position="27"/>
    </location>
</feature>
<feature type="active site" description="Proton acceptor; via carboxylate" evidence="4">
    <location>
        <position position="435"/>
    </location>
</feature>
<dbReference type="SUPFAM" id="SSF55718">
    <property type="entry name" value="SCP-like"/>
    <property type="match status" value="1"/>
</dbReference>
<dbReference type="InterPro" id="IPR041380">
    <property type="entry name" value="Acetyltransf_17"/>
</dbReference>
<reference evidence="8" key="1">
    <citation type="submission" date="2023-07" db="EMBL/GenBank/DDBJ databases">
        <title>Whole genome shotgun sequence of Streptomyces cacaoi subsp. asoensis NBRC 13813.</title>
        <authorList>
            <person name="Komaki H."/>
            <person name="Tamura T."/>
        </authorList>
    </citation>
    <scope>NUCLEOTIDE SEQUENCE [LARGE SCALE GENOMIC DNA]</scope>
    <source>
        <strain evidence="8">NBRC 13813</strain>
    </source>
</reference>
<proteinExistence type="inferred from homology"/>
<feature type="compositionally biased region" description="Low complexity" evidence="5">
    <location>
        <begin position="1"/>
        <end position="14"/>
    </location>
</feature>
<comment type="subunit">
    <text evidence="4">Homohexamer; trimer of dimers.</text>
</comment>
<dbReference type="NCBIfam" id="NF002367">
    <property type="entry name" value="PRK01346.1-4"/>
    <property type="match status" value="1"/>
</dbReference>
<dbReference type="Pfam" id="PF13530">
    <property type="entry name" value="SCP2_2"/>
    <property type="match status" value="1"/>
</dbReference>
<dbReference type="Proteomes" id="UP000649259">
    <property type="component" value="Unassembled WGS sequence"/>
</dbReference>
<keyword evidence="8" id="KW-1185">Reference proteome</keyword>
<feature type="binding site" evidence="4">
    <location>
        <begin position="108"/>
        <end position="110"/>
    </location>
    <ligand>
        <name>acetyl-CoA</name>
        <dbReference type="ChEBI" id="CHEBI:57288"/>
    </ligand>
</feature>
<evidence type="ECO:0000256" key="4">
    <source>
        <dbReference type="HAMAP-Rule" id="MF_01812"/>
    </source>
</evidence>
<evidence type="ECO:0000256" key="3">
    <source>
        <dbReference type="ARBA" id="ARBA00023315"/>
    </source>
</evidence>
<evidence type="ECO:0000256" key="2">
    <source>
        <dbReference type="ARBA" id="ARBA00022679"/>
    </source>
</evidence>
<evidence type="ECO:0000259" key="6">
    <source>
        <dbReference type="PROSITE" id="PS51186"/>
    </source>
</evidence>
<comment type="caution">
    <text evidence="7">The sequence shown here is derived from an EMBL/GenBank/DDBJ whole genome shotgun (WGS) entry which is preliminary data.</text>
</comment>
<dbReference type="Gene3D" id="3.40.630.30">
    <property type="match status" value="2"/>
</dbReference>
<dbReference type="Gene3D" id="3.30.1050.10">
    <property type="entry name" value="SCP2 sterol-binding domain"/>
    <property type="match status" value="1"/>
</dbReference>
<keyword evidence="3 4" id="KW-0012">Acyltransferase</keyword>
<dbReference type="InterPro" id="IPR025559">
    <property type="entry name" value="Eis_dom"/>
</dbReference>
<comment type="similarity">
    <text evidence="1 4">Belongs to the acetyltransferase Eis family.</text>
</comment>
<feature type="binding site" evidence="4">
    <location>
        <begin position="144"/>
        <end position="145"/>
    </location>
    <ligand>
        <name>acetyl-CoA</name>
        <dbReference type="ChEBI" id="CHEBI:57288"/>
    </ligand>
</feature>
<dbReference type="EMBL" id="BNEB01000003">
    <property type="protein sequence ID" value="GHI60953.1"/>
    <property type="molecule type" value="Genomic_DNA"/>
</dbReference>
<evidence type="ECO:0000256" key="5">
    <source>
        <dbReference type="SAM" id="MobiDB-lite"/>
    </source>
</evidence>
<feature type="binding site" evidence="4">
    <location>
        <begin position="116"/>
        <end position="121"/>
    </location>
    <ligand>
        <name>acetyl-CoA</name>
        <dbReference type="ChEBI" id="CHEBI:57288"/>
    </ligand>
</feature>
<dbReference type="Pfam" id="PF13527">
    <property type="entry name" value="Acetyltransf_9"/>
    <property type="match status" value="1"/>
</dbReference>